<sequence>MDRPAPPALSDLKNLATRGAQHMRVLHCPWWTVVAASGLVIVLGQMSRGHLAHTLKNCQCDEEVEGDEPNQLMRAYRQEQRAYSQKKQQMLPKGTHREQKTLEALARFQAKMAEHLSIEDEEHQGGDSPDDDKSDHW</sequence>
<name>A0A9D4SN68_RHISA</name>
<organism evidence="2 3">
    <name type="scientific">Rhipicephalus sanguineus</name>
    <name type="common">Brown dog tick</name>
    <name type="synonym">Ixodes sanguineus</name>
    <dbReference type="NCBI Taxonomy" id="34632"/>
    <lineage>
        <taxon>Eukaryota</taxon>
        <taxon>Metazoa</taxon>
        <taxon>Ecdysozoa</taxon>
        <taxon>Arthropoda</taxon>
        <taxon>Chelicerata</taxon>
        <taxon>Arachnida</taxon>
        <taxon>Acari</taxon>
        <taxon>Parasitiformes</taxon>
        <taxon>Ixodida</taxon>
        <taxon>Ixodoidea</taxon>
        <taxon>Ixodidae</taxon>
        <taxon>Rhipicephalinae</taxon>
        <taxon>Rhipicephalus</taxon>
        <taxon>Rhipicephalus</taxon>
    </lineage>
</organism>
<gene>
    <name evidence="2" type="ORF">HPB52_024276</name>
</gene>
<evidence type="ECO:0000313" key="2">
    <source>
        <dbReference type="EMBL" id="KAH7932597.1"/>
    </source>
</evidence>
<feature type="region of interest" description="Disordered" evidence="1">
    <location>
        <begin position="113"/>
        <end position="137"/>
    </location>
</feature>
<reference evidence="2" key="2">
    <citation type="submission" date="2021-09" db="EMBL/GenBank/DDBJ databases">
        <authorList>
            <person name="Jia N."/>
            <person name="Wang J."/>
            <person name="Shi W."/>
            <person name="Du L."/>
            <person name="Sun Y."/>
            <person name="Zhan W."/>
            <person name="Jiang J."/>
            <person name="Wang Q."/>
            <person name="Zhang B."/>
            <person name="Ji P."/>
            <person name="Sakyi L.B."/>
            <person name="Cui X."/>
            <person name="Yuan T."/>
            <person name="Jiang B."/>
            <person name="Yang W."/>
            <person name="Lam T.T.-Y."/>
            <person name="Chang Q."/>
            <person name="Ding S."/>
            <person name="Wang X."/>
            <person name="Zhu J."/>
            <person name="Ruan X."/>
            <person name="Zhao L."/>
            <person name="Wei J."/>
            <person name="Que T."/>
            <person name="Du C."/>
            <person name="Cheng J."/>
            <person name="Dai P."/>
            <person name="Han X."/>
            <person name="Huang E."/>
            <person name="Gao Y."/>
            <person name="Liu J."/>
            <person name="Shao H."/>
            <person name="Ye R."/>
            <person name="Li L."/>
            <person name="Wei W."/>
            <person name="Wang X."/>
            <person name="Wang C."/>
            <person name="Huo Q."/>
            <person name="Li W."/>
            <person name="Guo W."/>
            <person name="Chen H."/>
            <person name="Chen S."/>
            <person name="Zhou L."/>
            <person name="Zhou L."/>
            <person name="Ni X."/>
            <person name="Tian J."/>
            <person name="Zhou Y."/>
            <person name="Sheng Y."/>
            <person name="Liu T."/>
            <person name="Pan Y."/>
            <person name="Xia L."/>
            <person name="Li J."/>
            <person name="Zhao F."/>
            <person name="Cao W."/>
        </authorList>
    </citation>
    <scope>NUCLEOTIDE SEQUENCE</scope>
    <source>
        <strain evidence="2">Rsan-2018</strain>
        <tissue evidence="2">Larvae</tissue>
    </source>
</reference>
<protein>
    <submittedName>
        <fullName evidence="2">Uncharacterized protein</fullName>
    </submittedName>
</protein>
<evidence type="ECO:0000256" key="1">
    <source>
        <dbReference type="SAM" id="MobiDB-lite"/>
    </source>
</evidence>
<dbReference type="VEuPathDB" id="VectorBase:RSAN_047586"/>
<keyword evidence="3" id="KW-1185">Reference proteome</keyword>
<proteinExistence type="predicted"/>
<dbReference type="EMBL" id="JABSTV010001322">
    <property type="protein sequence ID" value="KAH7932597.1"/>
    <property type="molecule type" value="Genomic_DNA"/>
</dbReference>
<reference evidence="2" key="1">
    <citation type="journal article" date="2020" name="Cell">
        <title>Large-Scale Comparative Analyses of Tick Genomes Elucidate Their Genetic Diversity and Vector Capacities.</title>
        <authorList>
            <consortium name="Tick Genome and Microbiome Consortium (TIGMIC)"/>
            <person name="Jia N."/>
            <person name="Wang J."/>
            <person name="Shi W."/>
            <person name="Du L."/>
            <person name="Sun Y."/>
            <person name="Zhan W."/>
            <person name="Jiang J.F."/>
            <person name="Wang Q."/>
            <person name="Zhang B."/>
            <person name="Ji P."/>
            <person name="Bell-Sakyi L."/>
            <person name="Cui X.M."/>
            <person name="Yuan T.T."/>
            <person name="Jiang B.G."/>
            <person name="Yang W.F."/>
            <person name="Lam T.T."/>
            <person name="Chang Q.C."/>
            <person name="Ding S.J."/>
            <person name="Wang X.J."/>
            <person name="Zhu J.G."/>
            <person name="Ruan X.D."/>
            <person name="Zhao L."/>
            <person name="Wei J.T."/>
            <person name="Ye R.Z."/>
            <person name="Que T.C."/>
            <person name="Du C.H."/>
            <person name="Zhou Y.H."/>
            <person name="Cheng J.X."/>
            <person name="Dai P.F."/>
            <person name="Guo W.B."/>
            <person name="Han X.H."/>
            <person name="Huang E.J."/>
            <person name="Li L.F."/>
            <person name="Wei W."/>
            <person name="Gao Y.C."/>
            <person name="Liu J.Z."/>
            <person name="Shao H.Z."/>
            <person name="Wang X."/>
            <person name="Wang C.C."/>
            <person name="Yang T.C."/>
            <person name="Huo Q.B."/>
            <person name="Li W."/>
            <person name="Chen H.Y."/>
            <person name="Chen S.E."/>
            <person name="Zhou L.G."/>
            <person name="Ni X.B."/>
            <person name="Tian J.H."/>
            <person name="Sheng Y."/>
            <person name="Liu T."/>
            <person name="Pan Y.S."/>
            <person name="Xia L.Y."/>
            <person name="Li J."/>
            <person name="Zhao F."/>
            <person name="Cao W.C."/>
        </authorList>
    </citation>
    <scope>NUCLEOTIDE SEQUENCE</scope>
    <source>
        <strain evidence="2">Rsan-2018</strain>
    </source>
</reference>
<dbReference type="AlphaFoldDB" id="A0A9D4SN68"/>
<evidence type="ECO:0000313" key="3">
    <source>
        <dbReference type="Proteomes" id="UP000821837"/>
    </source>
</evidence>
<accession>A0A9D4SN68</accession>
<comment type="caution">
    <text evidence="2">The sequence shown here is derived from an EMBL/GenBank/DDBJ whole genome shotgun (WGS) entry which is preliminary data.</text>
</comment>
<dbReference type="Proteomes" id="UP000821837">
    <property type="component" value="Unassembled WGS sequence"/>
</dbReference>